<gene>
    <name evidence="1" type="ORF">QTN89_10940</name>
</gene>
<evidence type="ECO:0000313" key="2">
    <source>
        <dbReference type="Proteomes" id="UP001239462"/>
    </source>
</evidence>
<dbReference type="Proteomes" id="UP001239462">
    <property type="component" value="Unassembled WGS sequence"/>
</dbReference>
<comment type="caution">
    <text evidence="1">The sequence shown here is derived from an EMBL/GenBank/DDBJ whole genome shotgun (WGS) entry which is preliminary data.</text>
</comment>
<dbReference type="RefSeq" id="WP_289163525.1">
    <property type="nucleotide sequence ID" value="NZ_JASZZN010000007.1"/>
</dbReference>
<evidence type="ECO:0000313" key="1">
    <source>
        <dbReference type="EMBL" id="MDM4015949.1"/>
    </source>
</evidence>
<protein>
    <recommendedName>
        <fullName evidence="3">Alginate export domain-containing protein</fullName>
    </recommendedName>
</protein>
<accession>A0ABT7PI25</accession>
<dbReference type="EMBL" id="JASZZN010000007">
    <property type="protein sequence ID" value="MDM4015949.1"/>
    <property type="molecule type" value="Genomic_DNA"/>
</dbReference>
<sequence length="266" mass="29627">MTARVWEDWDYQEGEETRTGDDTKVRRYIITGTDDYDEARTALESHFSVTHPDGQQLNKYRLRRRGDQLWKADLNYSEVITQSLSYSVKTTGATARITHGFNETKYGPAGVDDSNVPGFGGALNVQDGRVEGFDKVIPAMELRLRNQFDRDLLTDAYIDSLFNLTGTTNAATFANRPAETLLFLGAEVDQPASGDGTVDYFFLSGRHLTGLTLGAISGISKKAHQYLWPLWDTFDDTNANRNGKRIAAVYVDDVAEAVSWAGMFPS</sequence>
<name>A0ABT7PI25_9BACT</name>
<keyword evidence="2" id="KW-1185">Reference proteome</keyword>
<evidence type="ECO:0008006" key="3">
    <source>
        <dbReference type="Google" id="ProtNLM"/>
    </source>
</evidence>
<organism evidence="1 2">
    <name type="scientific">Roseiconus lacunae</name>
    <dbReference type="NCBI Taxonomy" id="2605694"/>
    <lineage>
        <taxon>Bacteria</taxon>
        <taxon>Pseudomonadati</taxon>
        <taxon>Planctomycetota</taxon>
        <taxon>Planctomycetia</taxon>
        <taxon>Pirellulales</taxon>
        <taxon>Pirellulaceae</taxon>
        <taxon>Roseiconus</taxon>
    </lineage>
</organism>
<proteinExistence type="predicted"/>
<reference evidence="1 2" key="1">
    <citation type="submission" date="2023-06" db="EMBL/GenBank/DDBJ databases">
        <title>Roseiconus lacunae JC819 isolated from Gulf of Mannar region, Tamil Nadu.</title>
        <authorList>
            <person name="Pk S."/>
            <person name="Ch S."/>
            <person name="Ch V.R."/>
        </authorList>
    </citation>
    <scope>NUCLEOTIDE SEQUENCE [LARGE SCALE GENOMIC DNA]</scope>
    <source>
        <strain evidence="1 2">JC819</strain>
    </source>
</reference>